<feature type="transmembrane region" description="Helical" evidence="7">
    <location>
        <begin position="284"/>
        <end position="304"/>
    </location>
</feature>
<keyword evidence="6 7" id="KW-0472">Membrane</keyword>
<dbReference type="OrthoDB" id="9805232at2"/>
<proteinExistence type="predicted"/>
<dbReference type="GO" id="GO:0015297">
    <property type="term" value="F:antiporter activity"/>
    <property type="evidence" value="ECO:0007669"/>
    <property type="project" value="InterPro"/>
</dbReference>
<evidence type="ECO:0000256" key="2">
    <source>
        <dbReference type="ARBA" id="ARBA00022448"/>
    </source>
</evidence>
<dbReference type="InterPro" id="IPR002528">
    <property type="entry name" value="MATE_fam"/>
</dbReference>
<feature type="transmembrane region" description="Helical" evidence="7">
    <location>
        <begin position="37"/>
        <end position="60"/>
    </location>
</feature>
<feature type="transmembrane region" description="Helical" evidence="7">
    <location>
        <begin position="243"/>
        <end position="264"/>
    </location>
</feature>
<name>A0A6P1ZQ32_9BACT</name>
<feature type="transmembrane region" description="Helical" evidence="7">
    <location>
        <begin position="133"/>
        <end position="154"/>
    </location>
</feature>
<dbReference type="AlphaFoldDB" id="A0A6P1ZQ32"/>
<dbReference type="PANTHER" id="PTHR43549:SF3">
    <property type="entry name" value="MULTIDRUG RESISTANCE PROTEIN YPNP-RELATED"/>
    <property type="match status" value="1"/>
</dbReference>
<sequence length="458" mass="49401">MRYDLTTLPISKAIALVAVPASIGFFFHTMYNVVDTFFAGHISTVAMAALSLAFPLFFAITSLGNGLGTGATALIGHALGAGDEKSARLFTQQALSFGALASLVLTVVGIAASPMLFRILGAEGQYLELCLEYMNVIFAGSFFFILIYMFNASLNAQGNTKINRNFLIFSFFANCVLDPWFVRGGLGLPPMGVRGIALATVLIQVAGSVYMGFRTWQSGLLCVTCWQDFIPRREPWAEIARQGFPASINFFTIGLGIFVITYFISQFGEAAVAAYGIATRVEQIALLPTIGLNVATLTIVAQSYGAGLGGRVFAVRAKALKHGAVIMIFGTLLVFFGARLLLSFFTKDAEVVAIGAEYLHISAFALYAYVILFVNVASLQGVKRPMFAVWIGLARQIVFPVIVFSLLVHVLDVGTLGIWWGIFAITWTAAVISIFYANHLLHKVIASMPKKRASGAKA</sequence>
<gene>
    <name evidence="8" type="ORF">DQK91_01740</name>
</gene>
<feature type="transmembrane region" description="Helical" evidence="7">
    <location>
        <begin position="94"/>
        <end position="113"/>
    </location>
</feature>
<feature type="transmembrane region" description="Helical" evidence="7">
    <location>
        <begin position="358"/>
        <end position="377"/>
    </location>
</feature>
<dbReference type="InterPro" id="IPR052031">
    <property type="entry name" value="Membrane_Transporter-Flippase"/>
</dbReference>
<keyword evidence="4 7" id="KW-0812">Transmembrane</keyword>
<feature type="transmembrane region" description="Helical" evidence="7">
    <location>
        <begin position="194"/>
        <end position="213"/>
    </location>
</feature>
<dbReference type="EMBL" id="QMIF01000001">
    <property type="protein sequence ID" value="TVM36668.1"/>
    <property type="molecule type" value="Genomic_DNA"/>
</dbReference>
<organism evidence="8 9">
    <name type="scientific">Oceanidesulfovibrio marinus</name>
    <dbReference type="NCBI Taxonomy" id="370038"/>
    <lineage>
        <taxon>Bacteria</taxon>
        <taxon>Pseudomonadati</taxon>
        <taxon>Thermodesulfobacteriota</taxon>
        <taxon>Desulfovibrionia</taxon>
        <taxon>Desulfovibrionales</taxon>
        <taxon>Desulfovibrionaceae</taxon>
        <taxon>Oceanidesulfovibrio</taxon>
    </lineage>
</organism>
<feature type="transmembrane region" description="Helical" evidence="7">
    <location>
        <begin position="417"/>
        <end position="441"/>
    </location>
</feature>
<dbReference type="PIRSF" id="PIRSF006603">
    <property type="entry name" value="DinF"/>
    <property type="match status" value="1"/>
</dbReference>
<reference evidence="8 9" key="1">
    <citation type="submission" date="2018-06" db="EMBL/GenBank/DDBJ databases">
        <title>Complete genome of Desulfovibrio marinus P48SEP.</title>
        <authorList>
            <person name="Crispim J.S."/>
            <person name="Vidigal P.M.P."/>
            <person name="Silva L.C.F."/>
            <person name="Araujo L.C."/>
            <person name="Laguardia C.N."/>
            <person name="Dias R.S."/>
            <person name="Sousa M.P."/>
            <person name="Paula S.O."/>
            <person name="Silva C."/>
        </authorList>
    </citation>
    <scope>NUCLEOTIDE SEQUENCE [LARGE SCALE GENOMIC DNA]</scope>
    <source>
        <strain evidence="8 9">P48SEP</strain>
    </source>
</reference>
<accession>A0A6P1ZQ32</accession>
<dbReference type="GO" id="GO:0042910">
    <property type="term" value="F:xenobiotic transmembrane transporter activity"/>
    <property type="evidence" value="ECO:0007669"/>
    <property type="project" value="InterPro"/>
</dbReference>
<dbReference type="InterPro" id="IPR048279">
    <property type="entry name" value="MdtK-like"/>
</dbReference>
<dbReference type="PANTHER" id="PTHR43549">
    <property type="entry name" value="MULTIDRUG RESISTANCE PROTEIN YPNP-RELATED"/>
    <property type="match status" value="1"/>
</dbReference>
<evidence type="ECO:0000256" key="4">
    <source>
        <dbReference type="ARBA" id="ARBA00022692"/>
    </source>
</evidence>
<evidence type="ECO:0000256" key="7">
    <source>
        <dbReference type="SAM" id="Phobius"/>
    </source>
</evidence>
<dbReference type="NCBIfam" id="TIGR00797">
    <property type="entry name" value="matE"/>
    <property type="match status" value="1"/>
</dbReference>
<evidence type="ECO:0000313" key="9">
    <source>
        <dbReference type="Proteomes" id="UP000434052"/>
    </source>
</evidence>
<evidence type="ECO:0000256" key="1">
    <source>
        <dbReference type="ARBA" id="ARBA00004651"/>
    </source>
</evidence>
<evidence type="ECO:0000256" key="5">
    <source>
        <dbReference type="ARBA" id="ARBA00022989"/>
    </source>
</evidence>
<keyword evidence="2" id="KW-0813">Transport</keyword>
<evidence type="ECO:0000256" key="6">
    <source>
        <dbReference type="ARBA" id="ARBA00023136"/>
    </source>
</evidence>
<dbReference type="GO" id="GO:0005886">
    <property type="term" value="C:plasma membrane"/>
    <property type="evidence" value="ECO:0007669"/>
    <property type="project" value="UniProtKB-SubCell"/>
</dbReference>
<feature type="transmembrane region" description="Helical" evidence="7">
    <location>
        <begin position="324"/>
        <end position="346"/>
    </location>
</feature>
<keyword evidence="3" id="KW-1003">Cell membrane</keyword>
<dbReference type="RefSeq" id="WP_144233709.1">
    <property type="nucleotide sequence ID" value="NZ_QMIF01000001.1"/>
</dbReference>
<feature type="transmembrane region" description="Helical" evidence="7">
    <location>
        <begin position="389"/>
        <end position="411"/>
    </location>
</feature>
<evidence type="ECO:0000313" key="8">
    <source>
        <dbReference type="EMBL" id="TVM36668.1"/>
    </source>
</evidence>
<feature type="transmembrane region" description="Helical" evidence="7">
    <location>
        <begin position="166"/>
        <end position="182"/>
    </location>
</feature>
<comment type="caution">
    <text evidence="8">The sequence shown here is derived from an EMBL/GenBank/DDBJ whole genome shotgun (WGS) entry which is preliminary data.</text>
</comment>
<keyword evidence="5 7" id="KW-1133">Transmembrane helix</keyword>
<comment type="subcellular location">
    <subcellularLocation>
        <location evidence="1">Cell membrane</location>
        <topology evidence="1">Multi-pass membrane protein</topology>
    </subcellularLocation>
</comment>
<evidence type="ECO:0000256" key="3">
    <source>
        <dbReference type="ARBA" id="ARBA00022475"/>
    </source>
</evidence>
<dbReference type="Proteomes" id="UP000434052">
    <property type="component" value="Unassembled WGS sequence"/>
</dbReference>
<dbReference type="Pfam" id="PF01554">
    <property type="entry name" value="MatE"/>
    <property type="match status" value="2"/>
</dbReference>
<protein>
    <submittedName>
        <fullName evidence="8">MATE family efflux transporter</fullName>
    </submittedName>
</protein>
<feature type="transmembrane region" description="Helical" evidence="7">
    <location>
        <begin position="12"/>
        <end position="31"/>
    </location>
</feature>
<dbReference type="CDD" id="cd13145">
    <property type="entry name" value="MATE_like_5"/>
    <property type="match status" value="1"/>
</dbReference>